<dbReference type="EMBL" id="JYDV01000032">
    <property type="protein sequence ID" value="KRZ39801.1"/>
    <property type="molecule type" value="Genomic_DNA"/>
</dbReference>
<reference evidence="5 6" key="1">
    <citation type="submission" date="2015-01" db="EMBL/GenBank/DDBJ databases">
        <title>Evolution of Trichinella species and genotypes.</title>
        <authorList>
            <person name="Korhonen P.K."/>
            <person name="Edoardo P."/>
            <person name="Giuseppe L.R."/>
            <person name="Gasser R.B."/>
        </authorList>
    </citation>
    <scope>NUCLEOTIDE SEQUENCE [LARGE SCALE GENOMIC DNA]</scope>
    <source>
        <strain evidence="2">ISS13</strain>
        <strain evidence="1">ISS141</strain>
        <strain evidence="4">ISS176</strain>
        <strain evidence="3">ISS588</strain>
    </source>
</reference>
<dbReference type="Proteomes" id="UP000054826">
    <property type="component" value="Unassembled WGS sequence"/>
</dbReference>
<dbReference type="EMBL" id="JYDR01000024">
    <property type="protein sequence ID" value="KRY74601.1"/>
    <property type="molecule type" value="Genomic_DNA"/>
</dbReference>
<dbReference type="EMBL" id="JYDS01000137">
    <property type="protein sequence ID" value="KRZ23715.1"/>
    <property type="molecule type" value="Genomic_DNA"/>
</dbReference>
<dbReference type="AlphaFoldDB" id="A0A0V0XKU5"/>
<evidence type="ECO:0000313" key="2">
    <source>
        <dbReference type="EMBL" id="KRY74601.1"/>
    </source>
</evidence>
<evidence type="ECO:0000313" key="7">
    <source>
        <dbReference type="Proteomes" id="UP000054815"/>
    </source>
</evidence>
<evidence type="ECO:0000313" key="5">
    <source>
        <dbReference type="Proteomes" id="UP000054632"/>
    </source>
</evidence>
<evidence type="ECO:0000313" key="3">
    <source>
        <dbReference type="EMBL" id="KRZ23715.1"/>
    </source>
</evidence>
<protein>
    <submittedName>
        <fullName evidence="1">Uncharacterized protein</fullName>
    </submittedName>
</protein>
<sequence length="70" mass="7444">MTADSWAPELFDKAKFNGSILLDKSALCQTGASQTMLVLNYSSQDSLPMLVQHAALPGGLSQLGCCHGHH</sequence>
<name>A0A0V0XKU5_TRIPS</name>
<evidence type="ECO:0000313" key="6">
    <source>
        <dbReference type="Proteomes" id="UP000054805"/>
    </source>
</evidence>
<proteinExistence type="predicted"/>
<gene>
    <name evidence="2" type="ORF">T4A_13948</name>
    <name evidence="3" type="ORF">T4B_9162</name>
    <name evidence="4" type="ORF">T4C_3859</name>
    <name evidence="1" type="ORF">T4E_8308</name>
</gene>
<dbReference type="Proteomes" id="UP000054805">
    <property type="component" value="Unassembled WGS sequence"/>
</dbReference>
<dbReference type="EMBL" id="JYDU01000230">
    <property type="protein sequence ID" value="KRX88589.1"/>
    <property type="molecule type" value="Genomic_DNA"/>
</dbReference>
<keyword evidence="6" id="KW-1185">Reference proteome</keyword>
<organism evidence="1 7">
    <name type="scientific">Trichinella pseudospiralis</name>
    <name type="common">Parasitic roundworm</name>
    <dbReference type="NCBI Taxonomy" id="6337"/>
    <lineage>
        <taxon>Eukaryota</taxon>
        <taxon>Metazoa</taxon>
        <taxon>Ecdysozoa</taxon>
        <taxon>Nematoda</taxon>
        <taxon>Enoplea</taxon>
        <taxon>Dorylaimia</taxon>
        <taxon>Trichinellida</taxon>
        <taxon>Trichinellidae</taxon>
        <taxon>Trichinella</taxon>
    </lineage>
</organism>
<dbReference type="Proteomes" id="UP000054815">
    <property type="component" value="Unassembled WGS sequence"/>
</dbReference>
<accession>A0A0V0XKU5</accession>
<dbReference type="Proteomes" id="UP000054632">
    <property type="component" value="Unassembled WGS sequence"/>
</dbReference>
<comment type="caution">
    <text evidence="1">The sequence shown here is derived from an EMBL/GenBank/DDBJ whole genome shotgun (WGS) entry which is preliminary data.</text>
</comment>
<evidence type="ECO:0000313" key="1">
    <source>
        <dbReference type="EMBL" id="KRX88589.1"/>
    </source>
</evidence>
<evidence type="ECO:0000313" key="4">
    <source>
        <dbReference type="EMBL" id="KRZ39801.1"/>
    </source>
</evidence>